<evidence type="ECO:0000256" key="4">
    <source>
        <dbReference type="ARBA" id="ARBA00043196"/>
    </source>
</evidence>
<dbReference type="EMBL" id="JAGEUA010000003">
    <property type="protein sequence ID" value="KAL0995010.1"/>
    <property type="molecule type" value="Genomic_DNA"/>
</dbReference>
<proteinExistence type="predicted"/>
<accession>A0ABD0X7P9</accession>
<dbReference type="PANTHER" id="PTHR32123:SF11">
    <property type="entry name" value="BICD FAMILY-LIKE CARGO ADAPTER 2-RELATED"/>
    <property type="match status" value="1"/>
</dbReference>
<feature type="coiled-coil region" evidence="5">
    <location>
        <begin position="74"/>
        <end position="111"/>
    </location>
</feature>
<gene>
    <name evidence="6" type="ORF">UPYG_G00130590</name>
</gene>
<comment type="caution">
    <text evidence="6">The sequence shown here is derived from an EMBL/GenBank/DDBJ whole genome shotgun (WGS) entry which is preliminary data.</text>
</comment>
<sequence>MCSRKNSLPSPSLEDSFLPLSSSPSLSLSLANSSTSSYCNGGRGSMGKVGSDAIQEAGLKTDLILAAELGQALLEKNEELAEELSQRDRQIEALQQDNHVLQRRLEVSELSSGQREAELTTDLSLLRAELERQHSQGRDKRRNENTQLTELANHNHRLVEQLAETVSIEHQIRLELRSLKEELEDSSLSRNISATQLDNTKAENQMLKDKLRKMEEQLSSWQADCDRVRGERDGLRDRLTDLQTNLREKQAQLEQEQSLVFELRTLNRSLEERLGEEDKHTHTHPLSLLSEIQQIQATELLLAHSTIHQDRQQEITRLTDELHSREAELQLLQEELQPFRSSPGKPNYSALEMELYKVRQERDSLNQQLLNTIQHKVALSQEVDAWQEDMRVVISQQVQQQEEERDRKQLQRSRSLRVRGEKRGRTGGFFALFKGDI</sequence>
<dbReference type="PANTHER" id="PTHR32123">
    <property type="entry name" value="BICD FAMILY-LIKE CARGO ADAPTER"/>
    <property type="match status" value="1"/>
</dbReference>
<evidence type="ECO:0000313" key="7">
    <source>
        <dbReference type="Proteomes" id="UP001557470"/>
    </source>
</evidence>
<keyword evidence="7" id="KW-1185">Reference proteome</keyword>
<evidence type="ECO:0000313" key="6">
    <source>
        <dbReference type="EMBL" id="KAL0995010.1"/>
    </source>
</evidence>
<dbReference type="Proteomes" id="UP001557470">
    <property type="component" value="Unassembled WGS sequence"/>
</dbReference>
<evidence type="ECO:0000256" key="5">
    <source>
        <dbReference type="SAM" id="Coils"/>
    </source>
</evidence>
<name>A0ABD0X7P9_UMBPY</name>
<dbReference type="AlphaFoldDB" id="A0ABD0X7P9"/>
<feature type="coiled-coil region" evidence="5">
    <location>
        <begin position="315"/>
        <end position="368"/>
    </location>
</feature>
<evidence type="ECO:0000256" key="2">
    <source>
        <dbReference type="ARBA" id="ARBA00040983"/>
    </source>
</evidence>
<reference evidence="6 7" key="1">
    <citation type="submission" date="2024-06" db="EMBL/GenBank/DDBJ databases">
        <authorList>
            <person name="Pan Q."/>
            <person name="Wen M."/>
            <person name="Jouanno E."/>
            <person name="Zahm M."/>
            <person name="Klopp C."/>
            <person name="Cabau C."/>
            <person name="Louis A."/>
            <person name="Berthelot C."/>
            <person name="Parey E."/>
            <person name="Roest Crollius H."/>
            <person name="Montfort J."/>
            <person name="Robinson-Rechavi M."/>
            <person name="Bouchez O."/>
            <person name="Lampietro C."/>
            <person name="Lopez Roques C."/>
            <person name="Donnadieu C."/>
            <person name="Postlethwait J."/>
            <person name="Bobe J."/>
            <person name="Verreycken H."/>
            <person name="Guiguen Y."/>
        </authorList>
    </citation>
    <scope>NUCLEOTIDE SEQUENCE [LARGE SCALE GENOMIC DNA]</scope>
    <source>
        <strain evidence="6">Up_M1</strain>
        <tissue evidence="6">Testis</tissue>
    </source>
</reference>
<protein>
    <recommendedName>
        <fullName evidence="2">BICD family-like cargo adapter 2</fullName>
    </recommendedName>
    <alternativeName>
        <fullName evidence="3">Bicaudal D-related protein 2</fullName>
    </alternativeName>
    <alternativeName>
        <fullName evidence="4">Coiled-coil domain-containing protein 64B</fullName>
    </alternativeName>
</protein>
<evidence type="ECO:0000256" key="3">
    <source>
        <dbReference type="ARBA" id="ARBA00041790"/>
    </source>
</evidence>
<keyword evidence="1 5" id="KW-0175">Coiled coil</keyword>
<organism evidence="6 7">
    <name type="scientific">Umbra pygmaea</name>
    <name type="common">Eastern mudminnow</name>
    <dbReference type="NCBI Taxonomy" id="75934"/>
    <lineage>
        <taxon>Eukaryota</taxon>
        <taxon>Metazoa</taxon>
        <taxon>Chordata</taxon>
        <taxon>Craniata</taxon>
        <taxon>Vertebrata</taxon>
        <taxon>Euteleostomi</taxon>
        <taxon>Actinopterygii</taxon>
        <taxon>Neopterygii</taxon>
        <taxon>Teleostei</taxon>
        <taxon>Protacanthopterygii</taxon>
        <taxon>Esociformes</taxon>
        <taxon>Umbridae</taxon>
        <taxon>Umbra</taxon>
    </lineage>
</organism>
<dbReference type="InterPro" id="IPR051149">
    <property type="entry name" value="Spindly/BICDR_Dynein_Adapter"/>
</dbReference>
<feature type="coiled-coil region" evidence="5">
    <location>
        <begin position="197"/>
        <end position="259"/>
    </location>
</feature>
<evidence type="ECO:0000256" key="1">
    <source>
        <dbReference type="ARBA" id="ARBA00023054"/>
    </source>
</evidence>